<dbReference type="Pfam" id="PF06042">
    <property type="entry name" value="NTP_transf_6"/>
    <property type="match status" value="1"/>
</dbReference>
<gene>
    <name evidence="1" type="ORF">B5F17_11040</name>
</gene>
<organism evidence="1 2">
    <name type="scientific">Butyricicoccus pullicaecorum</name>
    <dbReference type="NCBI Taxonomy" id="501571"/>
    <lineage>
        <taxon>Bacteria</taxon>
        <taxon>Bacillati</taxon>
        <taxon>Bacillota</taxon>
        <taxon>Clostridia</taxon>
        <taxon>Eubacteriales</taxon>
        <taxon>Butyricicoccaceae</taxon>
        <taxon>Butyricicoccus</taxon>
    </lineage>
</organism>
<accession>A0A1Y4L5H4</accession>
<dbReference type="PANTHER" id="PTHR39166:SF1">
    <property type="entry name" value="BLL1166 PROTEIN"/>
    <property type="match status" value="1"/>
</dbReference>
<sequence>MIGYHCDLAEQLDMLREFLKQSPVIEQVLQESQTLGLRDYYIGAGCICQTVWNLQTGRDPLYGISDIDFAYFDDTDLSYEAEDRVIRKVQEHFSQLPLALDVKNQARVHLWYQQHYGYNLKPYQSLEQAIDTWPTTATSVGVRLQNARLKVYAPFGLNDLFGQIVRANRTQITEQTYQDKCIKWTNKWPELTVIPW</sequence>
<dbReference type="PANTHER" id="PTHR39166">
    <property type="entry name" value="BLL1166 PROTEIN"/>
    <property type="match status" value="1"/>
</dbReference>
<evidence type="ECO:0000313" key="2">
    <source>
        <dbReference type="Proteomes" id="UP000195897"/>
    </source>
</evidence>
<dbReference type="Proteomes" id="UP000195897">
    <property type="component" value="Unassembled WGS sequence"/>
</dbReference>
<proteinExistence type="predicted"/>
<evidence type="ECO:0000313" key="1">
    <source>
        <dbReference type="EMBL" id="OUP52028.1"/>
    </source>
</evidence>
<protein>
    <recommendedName>
        <fullName evidence="3">Nucleotidyltransferase family protein</fullName>
    </recommendedName>
</protein>
<dbReference type="EMBL" id="NFKK01000014">
    <property type="protein sequence ID" value="OUP52028.1"/>
    <property type="molecule type" value="Genomic_DNA"/>
</dbReference>
<name>A0A1Y4L5H4_9FIRM</name>
<evidence type="ECO:0008006" key="3">
    <source>
        <dbReference type="Google" id="ProtNLM"/>
    </source>
</evidence>
<comment type="caution">
    <text evidence="1">The sequence shown here is derived from an EMBL/GenBank/DDBJ whole genome shotgun (WGS) entry which is preliminary data.</text>
</comment>
<dbReference type="RefSeq" id="WP_087373840.1">
    <property type="nucleotide sequence ID" value="NZ_NFKK01000014.1"/>
</dbReference>
<dbReference type="InterPro" id="IPR009267">
    <property type="entry name" value="NTP_transf_6"/>
</dbReference>
<dbReference type="AlphaFoldDB" id="A0A1Y4L5H4"/>
<reference evidence="2" key="1">
    <citation type="submission" date="2017-04" db="EMBL/GenBank/DDBJ databases">
        <title>Function of individual gut microbiota members based on whole genome sequencing of pure cultures obtained from chicken caecum.</title>
        <authorList>
            <person name="Medvecky M."/>
            <person name="Cejkova D."/>
            <person name="Polansky O."/>
            <person name="Karasova D."/>
            <person name="Kubasova T."/>
            <person name="Cizek A."/>
            <person name="Rychlik I."/>
        </authorList>
    </citation>
    <scope>NUCLEOTIDE SEQUENCE [LARGE SCALE GENOMIC DNA]</scope>
    <source>
        <strain evidence="2">An180</strain>
    </source>
</reference>